<reference evidence="1 2" key="1">
    <citation type="submission" date="2018-08" db="EMBL/GenBank/DDBJ databases">
        <authorList>
            <person name="Laetsch R D."/>
            <person name="Stevens L."/>
            <person name="Kumar S."/>
            <person name="Blaxter L. M."/>
        </authorList>
    </citation>
    <scope>NUCLEOTIDE SEQUENCE [LARGE SCALE GENOMIC DNA]</scope>
</reference>
<evidence type="ECO:0000313" key="1">
    <source>
        <dbReference type="EMBL" id="VDN03965.1"/>
    </source>
</evidence>
<dbReference type="EMBL" id="UYRW01017079">
    <property type="protein sequence ID" value="VDN03965.1"/>
    <property type="molecule type" value="Genomic_DNA"/>
</dbReference>
<keyword evidence="2" id="KW-1185">Reference proteome</keyword>
<dbReference type="AlphaFoldDB" id="A0A3P7KIB5"/>
<accession>A0A3P7KIB5</accession>
<dbReference type="Proteomes" id="UP000271087">
    <property type="component" value="Unassembled WGS sequence"/>
</dbReference>
<feature type="non-terminal residue" evidence="1">
    <location>
        <position position="1"/>
    </location>
</feature>
<protein>
    <submittedName>
        <fullName evidence="1">Uncharacterized protein</fullName>
    </submittedName>
</protein>
<gene>
    <name evidence="1" type="ORF">NOO_LOCUS13640</name>
</gene>
<proteinExistence type="predicted"/>
<sequence>EHFYLYRLAGAGHAKRGRPSIDSWIGYVEHGRASYAASTKNALAQLCGPY</sequence>
<name>A0A3P7KIB5_ONCOC</name>
<evidence type="ECO:0000313" key="2">
    <source>
        <dbReference type="Proteomes" id="UP000271087"/>
    </source>
</evidence>
<organism evidence="1 2">
    <name type="scientific">Onchocerca ochengi</name>
    <name type="common">Filarial nematode worm</name>
    <dbReference type="NCBI Taxonomy" id="42157"/>
    <lineage>
        <taxon>Eukaryota</taxon>
        <taxon>Metazoa</taxon>
        <taxon>Ecdysozoa</taxon>
        <taxon>Nematoda</taxon>
        <taxon>Chromadorea</taxon>
        <taxon>Rhabditida</taxon>
        <taxon>Spirurina</taxon>
        <taxon>Spiruromorpha</taxon>
        <taxon>Filarioidea</taxon>
        <taxon>Onchocercidae</taxon>
        <taxon>Onchocerca</taxon>
    </lineage>
</organism>